<proteinExistence type="predicted"/>
<evidence type="ECO:0000313" key="5">
    <source>
        <dbReference type="Proteomes" id="UP000035579"/>
    </source>
</evidence>
<dbReference type="Proteomes" id="UP000035579">
    <property type="component" value="Chromosome"/>
</dbReference>
<feature type="domain" description="YhcG PDDEXK nuclease" evidence="1">
    <location>
        <begin position="174"/>
        <end position="328"/>
    </location>
</feature>
<evidence type="ECO:0000313" key="4">
    <source>
        <dbReference type="EMBL" id="REG30852.1"/>
    </source>
</evidence>
<dbReference type="EMBL" id="QUMU01000006">
    <property type="protein sequence ID" value="REG30852.1"/>
    <property type="molecule type" value="Genomic_DNA"/>
</dbReference>
<dbReference type="InterPro" id="IPR041527">
    <property type="entry name" value="YhcG_N"/>
</dbReference>
<sequence length="344" mass="39962">MPSRLSLPTGYVTFLEELKAGIRQAQVRAVLAANSELVLLYWRMGRKLLEQQSREGWGAQVIERLSADLQRAFPSMKGFSVRNLKYMRTFAEAWPDERIVQQVVAQIPWGHHLRLLDRVRDPDHRLFYVHQVLEHGWSRSVLMHQIEGGLHKRQGHAITNFARTLPSPQSDLAQQSLKDPYTLDFLPLGPELRERELERELLVHIRDFLLELGVGFAFVGSQVPIEVGRKDFYIDLLFYHLRLRCFVVIDLKTGDFEPEHAGKMNFYLSAVDDSLRHENDQPSIGLILCKHRDRVIVEYSLRDTKKPIGVSAYKLTERLPNKFARNLPSVQQLEAELKRKGRRR</sequence>
<protein>
    <submittedName>
        <fullName evidence="4">Nuclease of restriction endonuclease-like (RecB) superfamily</fullName>
    </submittedName>
</protein>
<organism evidence="3 5">
    <name type="scientific">Archangium gephyra</name>
    <dbReference type="NCBI Taxonomy" id="48"/>
    <lineage>
        <taxon>Bacteria</taxon>
        <taxon>Pseudomonadati</taxon>
        <taxon>Myxococcota</taxon>
        <taxon>Myxococcia</taxon>
        <taxon>Myxococcales</taxon>
        <taxon>Cystobacterineae</taxon>
        <taxon>Archangiaceae</taxon>
        <taxon>Archangium</taxon>
    </lineage>
</organism>
<dbReference type="PANTHER" id="PTHR30547">
    <property type="entry name" value="UNCHARACTERIZED PROTEIN YHCG-RELATED"/>
    <property type="match status" value="1"/>
</dbReference>
<dbReference type="InterPro" id="IPR011856">
    <property type="entry name" value="tRNA_endonuc-like_dom_sf"/>
</dbReference>
<dbReference type="PANTHER" id="PTHR30547:SF0">
    <property type="entry name" value="BLR8175 PROTEIN"/>
    <property type="match status" value="1"/>
</dbReference>
<dbReference type="Proteomes" id="UP000256345">
    <property type="component" value="Unassembled WGS sequence"/>
</dbReference>
<dbReference type="RefSeq" id="WP_047854171.1">
    <property type="nucleotide sequence ID" value="NZ_CP011509.1"/>
</dbReference>
<evidence type="ECO:0000259" key="1">
    <source>
        <dbReference type="Pfam" id="PF06250"/>
    </source>
</evidence>
<name>A0AAC8Q0Z0_9BACT</name>
<dbReference type="EMBL" id="CP011509">
    <property type="protein sequence ID" value="AKI98942.1"/>
    <property type="molecule type" value="Genomic_DNA"/>
</dbReference>
<reference evidence="3 5" key="1">
    <citation type="submission" date="2015-05" db="EMBL/GenBank/DDBJ databases">
        <title>Genome assembly of Archangium gephyra DSM 2261.</title>
        <authorList>
            <person name="Sharma G."/>
            <person name="Subramanian S."/>
        </authorList>
    </citation>
    <scope>NUCLEOTIDE SEQUENCE [LARGE SCALE GENOMIC DNA]</scope>
    <source>
        <strain evidence="3 5">DSM 2261</strain>
    </source>
</reference>
<keyword evidence="6" id="KW-1185">Reference proteome</keyword>
<evidence type="ECO:0000313" key="3">
    <source>
        <dbReference type="EMBL" id="AKI98942.1"/>
    </source>
</evidence>
<feature type="domain" description="YhcG N-terminal" evidence="2">
    <location>
        <begin position="18"/>
        <end position="153"/>
    </location>
</feature>
<evidence type="ECO:0000313" key="6">
    <source>
        <dbReference type="Proteomes" id="UP000256345"/>
    </source>
</evidence>
<dbReference type="KEGG" id="age:AA314_00569"/>
<evidence type="ECO:0000259" key="2">
    <source>
        <dbReference type="Pfam" id="PF17761"/>
    </source>
</evidence>
<dbReference type="InterPro" id="IPR053148">
    <property type="entry name" value="PD-DEXK-like_domain"/>
</dbReference>
<accession>A0AAC8Q0Z0</accession>
<gene>
    <name evidence="3" type="ORF">AA314_00569</name>
    <name evidence="4" type="ORF">ATI61_106322</name>
</gene>
<dbReference type="GO" id="GO:0003676">
    <property type="term" value="F:nucleic acid binding"/>
    <property type="evidence" value="ECO:0007669"/>
    <property type="project" value="InterPro"/>
</dbReference>
<reference evidence="4 6" key="2">
    <citation type="submission" date="2018-08" db="EMBL/GenBank/DDBJ databases">
        <title>Genomic Encyclopedia of Archaeal and Bacterial Type Strains, Phase II (KMG-II): from individual species to whole genera.</title>
        <authorList>
            <person name="Goeker M."/>
        </authorList>
    </citation>
    <scope>NUCLEOTIDE SEQUENCE [LARGE SCALE GENOMIC DNA]</scope>
    <source>
        <strain evidence="4 6">DSM 2261</strain>
    </source>
</reference>
<dbReference type="Pfam" id="PF17761">
    <property type="entry name" value="DUF1016_N"/>
    <property type="match status" value="1"/>
</dbReference>
<dbReference type="Pfam" id="PF06250">
    <property type="entry name" value="YhcG_C"/>
    <property type="match status" value="1"/>
</dbReference>
<dbReference type="AlphaFoldDB" id="A0AAC8Q0Z0"/>
<dbReference type="Gene3D" id="3.40.1350.10">
    <property type="match status" value="1"/>
</dbReference>
<dbReference type="InterPro" id="IPR009362">
    <property type="entry name" value="YhcG_C"/>
</dbReference>